<evidence type="ECO:0000256" key="1">
    <source>
        <dbReference type="SAM" id="Phobius"/>
    </source>
</evidence>
<feature type="transmembrane region" description="Helical" evidence="1">
    <location>
        <begin position="250"/>
        <end position="273"/>
    </location>
</feature>
<protein>
    <recommendedName>
        <fullName evidence="4">DUF3592 domain-containing protein</fullName>
    </recommendedName>
</protein>
<keyword evidence="1" id="KW-1133">Transmembrane helix</keyword>
<dbReference type="EMBL" id="BAAABX010000063">
    <property type="protein sequence ID" value="GAA0430114.1"/>
    <property type="molecule type" value="Genomic_DNA"/>
</dbReference>
<keyword evidence="3" id="KW-1185">Reference proteome</keyword>
<feature type="transmembrane region" description="Helical" evidence="1">
    <location>
        <begin position="117"/>
        <end position="134"/>
    </location>
</feature>
<keyword evidence="1" id="KW-0812">Transmembrane</keyword>
<comment type="caution">
    <text evidence="2">The sequence shown here is derived from an EMBL/GenBank/DDBJ whole genome shotgun (WGS) entry which is preliminary data.</text>
</comment>
<proteinExistence type="predicted"/>
<dbReference type="Proteomes" id="UP001500879">
    <property type="component" value="Unassembled WGS sequence"/>
</dbReference>
<gene>
    <name evidence="2" type="ORF">GCM10010357_59750</name>
</gene>
<name>A0ABN0Z2G0_9ACTN</name>
<keyword evidence="1" id="KW-0472">Membrane</keyword>
<evidence type="ECO:0000313" key="3">
    <source>
        <dbReference type="Proteomes" id="UP001500879"/>
    </source>
</evidence>
<feature type="transmembrane region" description="Helical" evidence="1">
    <location>
        <begin position="39"/>
        <end position="62"/>
    </location>
</feature>
<evidence type="ECO:0000313" key="2">
    <source>
        <dbReference type="EMBL" id="GAA0430114.1"/>
    </source>
</evidence>
<organism evidence="2 3">
    <name type="scientific">Streptomyces luteireticuli</name>
    <dbReference type="NCBI Taxonomy" id="173858"/>
    <lineage>
        <taxon>Bacteria</taxon>
        <taxon>Bacillati</taxon>
        <taxon>Actinomycetota</taxon>
        <taxon>Actinomycetes</taxon>
        <taxon>Kitasatosporales</taxon>
        <taxon>Streptomycetaceae</taxon>
        <taxon>Streptomyces</taxon>
    </lineage>
</organism>
<dbReference type="RefSeq" id="WP_344031065.1">
    <property type="nucleotide sequence ID" value="NZ_BAAABX010000063.1"/>
</dbReference>
<feature type="transmembrane region" description="Helical" evidence="1">
    <location>
        <begin position="285"/>
        <end position="303"/>
    </location>
</feature>
<evidence type="ECO:0008006" key="4">
    <source>
        <dbReference type="Google" id="ProtNLM"/>
    </source>
</evidence>
<accession>A0ABN0Z2G0</accession>
<reference evidence="2 3" key="1">
    <citation type="journal article" date="2019" name="Int. J. Syst. Evol. Microbiol.">
        <title>The Global Catalogue of Microorganisms (GCM) 10K type strain sequencing project: providing services to taxonomists for standard genome sequencing and annotation.</title>
        <authorList>
            <consortium name="The Broad Institute Genomics Platform"/>
            <consortium name="The Broad Institute Genome Sequencing Center for Infectious Disease"/>
            <person name="Wu L."/>
            <person name="Ma J."/>
        </authorList>
    </citation>
    <scope>NUCLEOTIDE SEQUENCE [LARGE SCALE GENOMIC DNA]</scope>
    <source>
        <strain evidence="2 3">JCM 4788</strain>
    </source>
</reference>
<sequence>MRVHYALTRAVRASAGLTFAAAAVAIAWAWRVDARSAPHTGVLVCVWTAAGAAVARAALLWIRRLHGGRWARAMAAEYAGVSLEKGPPDDPRAIWGAYAAPWDDEWWVRTRQVGRNLLFVAAAVTVPFVLGLAGPESRQVAALQLAGAEVATATVAEPPRVVRKEYDDDSGRVVGYYTELSVSVPGSHARLAVGPVWTKEPQRAGQRIAVLWAPSDPGLGGYAASPAELHRLAKGEQTVDMQSAPIGEDVWRMAGGIYGLVMLPWVFIFALGIDDDDLCEISWSPMTQTVHALFALSVAYGITPALSGRAAPGGLQGLCATASWFVLPLLIFTPVFRMIRENWRN</sequence>
<feature type="transmembrane region" description="Helical" evidence="1">
    <location>
        <begin position="315"/>
        <end position="336"/>
    </location>
</feature>